<reference evidence="2 3" key="1">
    <citation type="submission" date="2019-03" db="EMBL/GenBank/DDBJ databases">
        <title>Rhizobium sp. nov., an bacterium isolated from biocrust in Mu Us Desert.</title>
        <authorList>
            <person name="Lixiong L."/>
        </authorList>
    </citation>
    <scope>NUCLEOTIDE SEQUENCE [LARGE SCALE GENOMIC DNA]</scope>
    <source>
        <strain evidence="2 3">SPY-1</strain>
    </source>
</reference>
<dbReference type="OrthoDB" id="7961581at2"/>
<evidence type="ECO:0000313" key="3">
    <source>
        <dbReference type="Proteomes" id="UP000295238"/>
    </source>
</evidence>
<dbReference type="Proteomes" id="UP000295238">
    <property type="component" value="Unassembled WGS sequence"/>
</dbReference>
<evidence type="ECO:0000256" key="1">
    <source>
        <dbReference type="SAM" id="MobiDB-lite"/>
    </source>
</evidence>
<proteinExistence type="predicted"/>
<dbReference type="RefSeq" id="WP_133318056.1">
    <property type="nucleotide sequence ID" value="NZ_SMTL01000007.1"/>
</dbReference>
<feature type="compositionally biased region" description="Basic and acidic residues" evidence="1">
    <location>
        <begin position="1"/>
        <end position="16"/>
    </location>
</feature>
<organism evidence="2 3">
    <name type="scientific">Rhizobium deserti</name>
    <dbReference type="NCBI Taxonomy" id="2547961"/>
    <lineage>
        <taxon>Bacteria</taxon>
        <taxon>Pseudomonadati</taxon>
        <taxon>Pseudomonadota</taxon>
        <taxon>Alphaproteobacteria</taxon>
        <taxon>Hyphomicrobiales</taxon>
        <taxon>Rhizobiaceae</taxon>
        <taxon>Rhizobium/Agrobacterium group</taxon>
        <taxon>Rhizobium</taxon>
    </lineage>
</organism>
<accession>A0A4R5U9M8</accession>
<comment type="caution">
    <text evidence="2">The sequence shown here is derived from an EMBL/GenBank/DDBJ whole genome shotgun (WGS) entry which is preliminary data.</text>
</comment>
<gene>
    <name evidence="2" type="ORF">E2F50_20610</name>
</gene>
<dbReference type="AlphaFoldDB" id="A0A4R5U9M8"/>
<sequence length="60" mass="6472">MSREKLTDGLNDRAKDAAIGQTAAGIPDDSGPPVEVDEKTFKAMAEKLLADRSKDEKPEN</sequence>
<keyword evidence="3" id="KW-1185">Reference proteome</keyword>
<protein>
    <submittedName>
        <fullName evidence="2">Uncharacterized protein</fullName>
    </submittedName>
</protein>
<name>A0A4R5U9M8_9HYPH</name>
<dbReference type="EMBL" id="SMTL01000007">
    <property type="protein sequence ID" value="TDK31340.1"/>
    <property type="molecule type" value="Genomic_DNA"/>
</dbReference>
<evidence type="ECO:0000313" key="2">
    <source>
        <dbReference type="EMBL" id="TDK31340.1"/>
    </source>
</evidence>
<feature type="region of interest" description="Disordered" evidence="1">
    <location>
        <begin position="1"/>
        <end position="35"/>
    </location>
</feature>